<feature type="compositionally biased region" description="Basic and acidic residues" evidence="9">
    <location>
        <begin position="611"/>
        <end position="622"/>
    </location>
</feature>
<dbReference type="FunFam" id="3.30.200.20:FF:000425">
    <property type="entry name" value="Putative calcium/calmodulin-dependent protein kinase"/>
    <property type="match status" value="1"/>
</dbReference>
<dbReference type="Gene3D" id="3.30.200.20">
    <property type="entry name" value="Phosphorylase Kinase, domain 1"/>
    <property type="match status" value="1"/>
</dbReference>
<dbReference type="InterPro" id="IPR011009">
    <property type="entry name" value="Kinase-like_dom_sf"/>
</dbReference>
<dbReference type="InterPro" id="IPR030616">
    <property type="entry name" value="Aur-like"/>
</dbReference>
<evidence type="ECO:0000313" key="12">
    <source>
        <dbReference type="EnsemblFungi" id="PTTG_08224-t43_2-p1"/>
    </source>
</evidence>
<dbReference type="EMBL" id="ADAS02000412">
    <property type="protein sequence ID" value="OAV87430.1"/>
    <property type="molecule type" value="Genomic_DNA"/>
</dbReference>
<dbReference type="PROSITE" id="PS50011">
    <property type="entry name" value="PROTEIN_KINASE_DOM"/>
    <property type="match status" value="1"/>
</dbReference>
<evidence type="ECO:0000256" key="7">
    <source>
        <dbReference type="PIRSR" id="PIRSR630616-2"/>
    </source>
</evidence>
<dbReference type="OrthoDB" id="1738954at2759"/>
<dbReference type="CDD" id="cd14096">
    <property type="entry name" value="STKc_RCK1-like"/>
    <property type="match status" value="1"/>
</dbReference>
<dbReference type="VEuPathDB" id="FungiDB:PTTG_08224"/>
<accession>A0A180G4A8</accession>
<sequence>MPVIENLKNFIKERHHNHHHQQQQPQPQQQPQQQQQQPEQPQQKQYHHFQTTEKPDQGPANNLIPPNEPQDKNNPSLASNPKPDHMNQSNANPQPEKLSCKTNNDISPSALSDVFVSQSISPSRSPAAAAIGGTALASHGEKAEALIEKARAEKNRLPVYEGLPEHFVLIEKMGDGAFSNVYKALDKRTSQKVAIKCVRKFELNRNQEGKHLNAELKKKPRAIERANILKEVSIMRTLNHPSIIKLISFTESKEHYFLILELMEGGELFHQIVKLTYFSEELARHVILQVARGIRYLHEEKGVVHRDIKPENLLFEAIPIVRSKQHKHRPYDEEKEDEGEFLPNVGGGGIGQVKIADFGLSKIVWADQTATPCGTVGYTAPEIVKDERYSKSVDMWAMGCVLYTLLCGFPPFFDESIQVLTEKVARGYYTFLSPWWDDISDSSKDLISHLLCVDPDKRYTIDEFLAHPWCKEKAPLPEMNTQEVATMAPHIMRAKQMNYAPIDSPLLHATGGGMRTPGVAQLREAFDVTYAVHRMEEEGARRARFGGAGNAGVLHGLNEEEEEEEEEEGDGAQNKPSGSTKGPHKHQAWGGSGGADRQLAEAALYTGQAGTRDRGNAHRQHQDQAGASTSGTGLRTKKLHQKSAAPASSSATHHRHTGFELNIDQATLLGRRNKLATPVE</sequence>
<dbReference type="GO" id="GO:0005524">
    <property type="term" value="F:ATP binding"/>
    <property type="evidence" value="ECO:0007669"/>
    <property type="project" value="UniProtKB-KW"/>
</dbReference>
<keyword evidence="4 11" id="KW-0418">Kinase</keyword>
<dbReference type="Gene3D" id="1.10.510.10">
    <property type="entry name" value="Transferase(Phosphotransferase) domain 1"/>
    <property type="match status" value="1"/>
</dbReference>
<dbReference type="STRING" id="630390.A0A180G4A8"/>
<name>A0A180G4A8_PUCT1</name>
<reference evidence="12 13" key="3">
    <citation type="journal article" date="2017" name="G3 (Bethesda)">
        <title>Comparative analysis highlights variable genome content of wheat rusts and divergence of the mating loci.</title>
        <authorList>
            <person name="Cuomo C.A."/>
            <person name="Bakkeren G."/>
            <person name="Khalil H.B."/>
            <person name="Panwar V."/>
            <person name="Joly D."/>
            <person name="Linning R."/>
            <person name="Sakthikumar S."/>
            <person name="Song X."/>
            <person name="Adiconis X."/>
            <person name="Fan L."/>
            <person name="Goldberg J.M."/>
            <person name="Levin J.Z."/>
            <person name="Young S."/>
            <person name="Zeng Q."/>
            <person name="Anikster Y."/>
            <person name="Bruce M."/>
            <person name="Wang M."/>
            <person name="Yin C."/>
            <person name="McCallum B."/>
            <person name="Szabo L.J."/>
            <person name="Hulbert S."/>
            <person name="Chen X."/>
            <person name="Fellers J.P."/>
        </authorList>
    </citation>
    <scope>NUCLEOTIDE SEQUENCE</scope>
    <source>
        <strain evidence="12">isolate 1-1 / race 1 (BBBD)</strain>
        <strain evidence="13">Isolate 1-1 / race 1 (BBBD)</strain>
    </source>
</reference>
<dbReference type="SUPFAM" id="SSF56112">
    <property type="entry name" value="Protein kinase-like (PK-like)"/>
    <property type="match status" value="1"/>
</dbReference>
<dbReference type="EnsemblFungi" id="PTTG_08224-t43_2">
    <property type="protein sequence ID" value="PTTG_08224-t43_2-p1"/>
    <property type="gene ID" value="PTTG_08224"/>
</dbReference>
<protein>
    <submittedName>
        <fullName evidence="11">CAMK/CAMK1/CAMK1-RCK protein kinase</fullName>
    </submittedName>
    <submittedName>
        <fullName evidence="12">Protein kinase domain-containing protein</fullName>
    </submittedName>
</protein>
<feature type="binding site" evidence="7">
    <location>
        <begin position="311"/>
        <end position="312"/>
    </location>
    <ligand>
        <name>ATP</name>
        <dbReference type="ChEBI" id="CHEBI:30616"/>
    </ligand>
</feature>
<proteinExistence type="predicted"/>
<keyword evidence="2" id="KW-0808">Transferase</keyword>
<feature type="binding site" evidence="7">
    <location>
        <position position="196"/>
    </location>
    <ligand>
        <name>ATP</name>
        <dbReference type="ChEBI" id="CHEBI:30616"/>
    </ligand>
</feature>
<feature type="compositionally biased region" description="Polar residues" evidence="9">
    <location>
        <begin position="623"/>
        <end position="633"/>
    </location>
</feature>
<feature type="compositionally biased region" description="Low complexity" evidence="9">
    <location>
        <begin position="22"/>
        <end position="44"/>
    </location>
</feature>
<dbReference type="SMART" id="SM00220">
    <property type="entry name" value="S_TKc"/>
    <property type="match status" value="1"/>
</dbReference>
<evidence type="ECO:0000256" key="3">
    <source>
        <dbReference type="ARBA" id="ARBA00022741"/>
    </source>
</evidence>
<dbReference type="Proteomes" id="UP000005240">
    <property type="component" value="Unassembled WGS sequence"/>
</dbReference>
<organism evidence="11">
    <name type="scientific">Puccinia triticina (isolate 1-1 / race 1 (BBBD))</name>
    <name type="common">Brown leaf rust fungus</name>
    <dbReference type="NCBI Taxonomy" id="630390"/>
    <lineage>
        <taxon>Eukaryota</taxon>
        <taxon>Fungi</taxon>
        <taxon>Dikarya</taxon>
        <taxon>Basidiomycota</taxon>
        <taxon>Pucciniomycotina</taxon>
        <taxon>Pucciniomycetes</taxon>
        <taxon>Pucciniales</taxon>
        <taxon>Pucciniaceae</taxon>
        <taxon>Puccinia</taxon>
    </lineage>
</organism>
<feature type="region of interest" description="Disordered" evidence="9">
    <location>
        <begin position="558"/>
        <end position="595"/>
    </location>
</feature>
<reference evidence="11" key="2">
    <citation type="submission" date="2016-05" db="EMBL/GenBank/DDBJ databases">
        <title>Comparative analysis highlights variable genome content of wheat rusts and divergence of the mating loci.</title>
        <authorList>
            <person name="Cuomo C.A."/>
            <person name="Bakkeren G."/>
            <person name="Szabo L."/>
            <person name="Khalil H."/>
            <person name="Joly D."/>
            <person name="Goldberg J."/>
            <person name="Young S."/>
            <person name="Zeng Q."/>
            <person name="Fellers J."/>
        </authorList>
    </citation>
    <scope>NUCLEOTIDE SEQUENCE [LARGE SCALE GENOMIC DNA]</scope>
    <source>
        <strain evidence="11">1-1 BBBD Race 1</strain>
    </source>
</reference>
<dbReference type="PROSITE" id="PS00108">
    <property type="entry name" value="PROTEIN_KINASE_ST"/>
    <property type="match status" value="1"/>
</dbReference>
<evidence type="ECO:0000256" key="2">
    <source>
        <dbReference type="ARBA" id="ARBA00022679"/>
    </source>
</evidence>
<dbReference type="PANTHER" id="PTHR24350">
    <property type="entry name" value="SERINE/THREONINE-PROTEIN KINASE IAL-RELATED"/>
    <property type="match status" value="1"/>
</dbReference>
<feature type="binding site" evidence="7">
    <location>
        <position position="357"/>
    </location>
    <ligand>
        <name>ATP</name>
        <dbReference type="ChEBI" id="CHEBI:30616"/>
    </ligand>
</feature>
<feature type="active site" description="Proton acceptor" evidence="6">
    <location>
        <position position="307"/>
    </location>
</feature>
<feature type="region of interest" description="Disordered" evidence="9">
    <location>
        <begin position="1"/>
        <end position="105"/>
    </location>
</feature>
<evidence type="ECO:0000256" key="6">
    <source>
        <dbReference type="PIRSR" id="PIRSR630616-1"/>
    </source>
</evidence>
<dbReference type="AlphaFoldDB" id="A0A180G4A8"/>
<keyword evidence="1" id="KW-0723">Serine/threonine-protein kinase</keyword>
<keyword evidence="13" id="KW-1185">Reference proteome</keyword>
<feature type="domain" description="Protein kinase" evidence="10">
    <location>
        <begin position="167"/>
        <end position="470"/>
    </location>
</feature>
<evidence type="ECO:0000313" key="13">
    <source>
        <dbReference type="Proteomes" id="UP000005240"/>
    </source>
</evidence>
<feature type="compositionally biased region" description="Acidic residues" evidence="9">
    <location>
        <begin position="559"/>
        <end position="570"/>
    </location>
</feature>
<feature type="region of interest" description="Disordered" evidence="9">
    <location>
        <begin position="609"/>
        <end position="680"/>
    </location>
</feature>
<dbReference type="InterPro" id="IPR000719">
    <property type="entry name" value="Prot_kinase_dom"/>
</dbReference>
<keyword evidence="3 7" id="KW-0547">Nucleotide-binding</keyword>
<dbReference type="InterPro" id="IPR008271">
    <property type="entry name" value="Ser/Thr_kinase_AS"/>
</dbReference>
<gene>
    <name evidence="11" type="ORF">PTTG_08224</name>
</gene>
<evidence type="ECO:0000313" key="11">
    <source>
        <dbReference type="EMBL" id="OAV87430.1"/>
    </source>
</evidence>
<evidence type="ECO:0000256" key="5">
    <source>
        <dbReference type="ARBA" id="ARBA00022840"/>
    </source>
</evidence>
<evidence type="ECO:0000256" key="9">
    <source>
        <dbReference type="SAM" id="MobiDB-lite"/>
    </source>
</evidence>
<reference evidence="12" key="4">
    <citation type="submission" date="2025-05" db="UniProtKB">
        <authorList>
            <consortium name="EnsemblFungi"/>
        </authorList>
    </citation>
    <scope>IDENTIFICATION</scope>
    <source>
        <strain evidence="12">isolate 1-1 / race 1 (BBBD)</strain>
    </source>
</reference>
<dbReference type="Pfam" id="PF00069">
    <property type="entry name" value="Pkinase"/>
    <property type="match status" value="1"/>
</dbReference>
<dbReference type="GO" id="GO:0004674">
    <property type="term" value="F:protein serine/threonine kinase activity"/>
    <property type="evidence" value="ECO:0007669"/>
    <property type="project" value="UniProtKB-KW"/>
</dbReference>
<evidence type="ECO:0000256" key="1">
    <source>
        <dbReference type="ARBA" id="ARBA00022527"/>
    </source>
</evidence>
<evidence type="ECO:0000259" key="10">
    <source>
        <dbReference type="PROSITE" id="PS50011"/>
    </source>
</evidence>
<keyword evidence="5 7" id="KW-0067">ATP-binding</keyword>
<reference evidence="11" key="1">
    <citation type="submission" date="2009-11" db="EMBL/GenBank/DDBJ databases">
        <authorList>
            <consortium name="The Broad Institute Genome Sequencing Platform"/>
            <person name="Ward D."/>
            <person name="Feldgarden M."/>
            <person name="Earl A."/>
            <person name="Young S.K."/>
            <person name="Zeng Q."/>
            <person name="Koehrsen M."/>
            <person name="Alvarado L."/>
            <person name="Berlin A."/>
            <person name="Bochicchio J."/>
            <person name="Borenstein D."/>
            <person name="Chapman S.B."/>
            <person name="Chen Z."/>
            <person name="Engels R."/>
            <person name="Freedman E."/>
            <person name="Gellesch M."/>
            <person name="Goldberg J."/>
            <person name="Griggs A."/>
            <person name="Gujja S."/>
            <person name="Heilman E."/>
            <person name="Heiman D."/>
            <person name="Hepburn T."/>
            <person name="Howarth C."/>
            <person name="Jen D."/>
            <person name="Larson L."/>
            <person name="Lewis B."/>
            <person name="Mehta T."/>
            <person name="Park D."/>
            <person name="Pearson M."/>
            <person name="Roberts A."/>
            <person name="Saif S."/>
            <person name="Shea T."/>
            <person name="Shenoy N."/>
            <person name="Sisk P."/>
            <person name="Stolte C."/>
            <person name="Sykes S."/>
            <person name="Thomson T."/>
            <person name="Walk T."/>
            <person name="White J."/>
            <person name="Yandava C."/>
            <person name="Izard J."/>
            <person name="Baranova O.V."/>
            <person name="Blanton J.M."/>
            <person name="Tanner A.C."/>
            <person name="Dewhirst F.E."/>
            <person name="Haas B."/>
            <person name="Nusbaum C."/>
            <person name="Birren B."/>
        </authorList>
    </citation>
    <scope>NUCLEOTIDE SEQUENCE [LARGE SCALE GENOMIC DNA]</scope>
    <source>
        <strain evidence="11">1-1 BBBD Race 1</strain>
    </source>
</reference>
<evidence type="ECO:0000256" key="8">
    <source>
        <dbReference type="PIRSR" id="PIRSR630616-3"/>
    </source>
</evidence>
<feature type="cross-link" description="Glycyl lysine isopeptide (Lys-Gly) (interchain with G-Cter in SUMO2)" evidence="8">
    <location>
        <position position="309"/>
    </location>
</feature>
<evidence type="ECO:0000256" key="4">
    <source>
        <dbReference type="ARBA" id="ARBA00022777"/>
    </source>
</evidence>